<dbReference type="InterPro" id="IPR007460">
    <property type="entry name" value="BrnT_toxin"/>
</dbReference>
<dbReference type="EMBL" id="SLTR01000497">
    <property type="protein sequence ID" value="TDA82901.1"/>
    <property type="molecule type" value="Genomic_DNA"/>
</dbReference>
<proteinExistence type="predicted"/>
<dbReference type="RefSeq" id="WP_132045791.1">
    <property type="nucleotide sequence ID" value="NZ_SLTR01000497.1"/>
</dbReference>
<gene>
    <name evidence="1" type="ORF">E0702_17555</name>
</gene>
<organism evidence="1 2">
    <name type="scientific">Halomonas marinisediminis</name>
    <dbReference type="NCBI Taxonomy" id="2546095"/>
    <lineage>
        <taxon>Bacteria</taxon>
        <taxon>Pseudomonadati</taxon>
        <taxon>Pseudomonadota</taxon>
        <taxon>Gammaproteobacteria</taxon>
        <taxon>Oceanospirillales</taxon>
        <taxon>Halomonadaceae</taxon>
        <taxon>Halomonas</taxon>
    </lineage>
</organism>
<protein>
    <submittedName>
        <fullName evidence="1">BrnT family toxin</fullName>
    </submittedName>
</protein>
<accession>A0ABY2D2I7</accession>
<evidence type="ECO:0000313" key="2">
    <source>
        <dbReference type="Proteomes" id="UP000294823"/>
    </source>
</evidence>
<dbReference type="InterPro" id="IPR038573">
    <property type="entry name" value="BrnT_sf"/>
</dbReference>
<dbReference type="Pfam" id="PF04365">
    <property type="entry name" value="BrnT_toxin"/>
    <property type="match status" value="1"/>
</dbReference>
<dbReference type="Proteomes" id="UP000294823">
    <property type="component" value="Unassembled WGS sequence"/>
</dbReference>
<comment type="caution">
    <text evidence="1">The sequence shown here is derived from an EMBL/GenBank/DDBJ whole genome shotgun (WGS) entry which is preliminary data.</text>
</comment>
<keyword evidence="2" id="KW-1185">Reference proteome</keyword>
<evidence type="ECO:0000313" key="1">
    <source>
        <dbReference type="EMBL" id="TDA82901.1"/>
    </source>
</evidence>
<sequence>TRQDRIEDFEQRWQTIGIVHGVILLLVAHTVIEEDSEGQVIETIRIISARKADRSERKRYEEERG</sequence>
<reference evidence="1 2" key="1">
    <citation type="submission" date="2019-03" db="EMBL/GenBank/DDBJ databases">
        <title>Halomonas marinisediminis sp. nov., a moderately halophilic bacterium isolated from the Bohai Gulf.</title>
        <authorList>
            <person name="Ji X."/>
        </authorList>
    </citation>
    <scope>NUCLEOTIDE SEQUENCE [LARGE SCALE GENOMIC DNA]</scope>
    <source>
        <strain evidence="1 2">204</strain>
    </source>
</reference>
<dbReference type="Gene3D" id="3.10.450.530">
    <property type="entry name" value="Ribonuclease toxin, BrnT, of type II toxin-antitoxin system"/>
    <property type="match status" value="1"/>
</dbReference>
<feature type="non-terminal residue" evidence="1">
    <location>
        <position position="1"/>
    </location>
</feature>
<name>A0ABY2D2I7_9GAMM</name>